<keyword evidence="2" id="KW-1185">Reference proteome</keyword>
<organism evidence="1 2">
    <name type="scientific">Trichonephila clavata</name>
    <name type="common">Joro spider</name>
    <name type="synonym">Nephila clavata</name>
    <dbReference type="NCBI Taxonomy" id="2740835"/>
    <lineage>
        <taxon>Eukaryota</taxon>
        <taxon>Metazoa</taxon>
        <taxon>Ecdysozoa</taxon>
        <taxon>Arthropoda</taxon>
        <taxon>Chelicerata</taxon>
        <taxon>Arachnida</taxon>
        <taxon>Araneae</taxon>
        <taxon>Araneomorphae</taxon>
        <taxon>Entelegynae</taxon>
        <taxon>Araneoidea</taxon>
        <taxon>Nephilidae</taxon>
        <taxon>Trichonephila</taxon>
    </lineage>
</organism>
<comment type="caution">
    <text evidence="1">The sequence shown here is derived from an EMBL/GenBank/DDBJ whole genome shotgun (WGS) entry which is preliminary data.</text>
</comment>
<reference evidence="1" key="1">
    <citation type="submission" date="2020-07" db="EMBL/GenBank/DDBJ databases">
        <title>Multicomponent nature underlies the extraordinary mechanical properties of spider dragline silk.</title>
        <authorList>
            <person name="Kono N."/>
            <person name="Nakamura H."/>
            <person name="Mori M."/>
            <person name="Yoshida Y."/>
            <person name="Ohtoshi R."/>
            <person name="Malay A.D."/>
            <person name="Moran D.A.P."/>
            <person name="Tomita M."/>
            <person name="Numata K."/>
            <person name="Arakawa K."/>
        </authorList>
    </citation>
    <scope>NUCLEOTIDE SEQUENCE</scope>
</reference>
<protein>
    <submittedName>
        <fullName evidence="1">Uncharacterized protein</fullName>
    </submittedName>
</protein>
<accession>A0A8X6FV75</accession>
<dbReference type="AlphaFoldDB" id="A0A8X6FV75"/>
<dbReference type="EMBL" id="BMAO01023621">
    <property type="protein sequence ID" value="GFQ89947.1"/>
    <property type="molecule type" value="Genomic_DNA"/>
</dbReference>
<evidence type="ECO:0000313" key="1">
    <source>
        <dbReference type="EMBL" id="GFQ89947.1"/>
    </source>
</evidence>
<proteinExistence type="predicted"/>
<evidence type="ECO:0000313" key="2">
    <source>
        <dbReference type="Proteomes" id="UP000887116"/>
    </source>
</evidence>
<name>A0A8X6FV75_TRICU</name>
<gene>
    <name evidence="1" type="ORF">TNCT_450341</name>
</gene>
<dbReference type="Proteomes" id="UP000887116">
    <property type="component" value="Unassembled WGS sequence"/>
</dbReference>
<sequence length="74" mass="8407">MYMRTVSGRLLARRAGAQGGRLVEKWVKDSSDAGNLHRPKSRPPRLRDVLTKIRLMASDREPGAFAQSEWREAD</sequence>